<dbReference type="AlphaFoldDB" id="A0A8S0YX82"/>
<dbReference type="InterPro" id="IPR057251">
    <property type="entry name" value="FP_C"/>
</dbReference>
<evidence type="ECO:0000313" key="3">
    <source>
        <dbReference type="EMBL" id="CAB3224532.1"/>
    </source>
</evidence>
<feature type="compositionally biased region" description="Polar residues" evidence="1">
    <location>
        <begin position="1"/>
        <end position="14"/>
    </location>
</feature>
<evidence type="ECO:0000259" key="2">
    <source>
        <dbReference type="Pfam" id="PF25298"/>
    </source>
</evidence>
<name>A0A8S0YX82_ARCPL</name>
<dbReference type="EMBL" id="CADEBC010000159">
    <property type="protein sequence ID" value="CAB3224532.1"/>
    <property type="molecule type" value="Genomic_DNA"/>
</dbReference>
<protein>
    <recommendedName>
        <fullName evidence="2">FP protein C-terminal domain-containing protein</fullName>
    </recommendedName>
</protein>
<keyword evidence="4" id="KW-1185">Reference proteome</keyword>
<comment type="caution">
    <text evidence="3">The sequence shown here is derived from an EMBL/GenBank/DDBJ whole genome shotgun (WGS) entry which is preliminary data.</text>
</comment>
<accession>A0A8S0YX82</accession>
<dbReference type="Proteomes" id="UP000494106">
    <property type="component" value="Unassembled WGS sequence"/>
</dbReference>
<evidence type="ECO:0000256" key="1">
    <source>
        <dbReference type="SAM" id="MobiDB-lite"/>
    </source>
</evidence>
<sequence length="267" mass="30604">MGKTKSAAQSGNSSKDSKESHLDDNLKSEIRRIIIEELRGLLRQEFDSTNKKLDEIGDGMNFISQQYDTIKESVDKSLEKIKLLIEEKEVLQTTITQLTTKIRMMEQYLRETNLEINGIPENKNESLPIIINQLAKVVNNPIGQNDVLFCKRVARMNRESREPRAIIVKLNTTFRRDALLAAVTKYNKTNKQDKLNSHNLGLGGEKKAVFVSEHLSPENKSLHSETRKAAKLKNYKFTWIRNGHIYVRKDEESQAILINNLAKLQSL</sequence>
<feature type="domain" description="FP protein C-terminal" evidence="2">
    <location>
        <begin position="216"/>
        <end position="266"/>
    </location>
</feature>
<proteinExistence type="predicted"/>
<reference evidence="3 4" key="1">
    <citation type="submission" date="2020-04" db="EMBL/GenBank/DDBJ databases">
        <authorList>
            <person name="Wallbank WR R."/>
            <person name="Pardo Diaz C."/>
            <person name="Kozak K."/>
            <person name="Martin S."/>
            <person name="Jiggins C."/>
            <person name="Moest M."/>
            <person name="Warren A I."/>
            <person name="Byers J.R.P. K."/>
            <person name="Montejo-Kovacevich G."/>
            <person name="Yen C E."/>
        </authorList>
    </citation>
    <scope>NUCLEOTIDE SEQUENCE [LARGE SCALE GENOMIC DNA]</scope>
</reference>
<organism evidence="3 4">
    <name type="scientific">Arctia plantaginis</name>
    <name type="common">Wood tiger moth</name>
    <name type="synonym">Phalaena plantaginis</name>
    <dbReference type="NCBI Taxonomy" id="874455"/>
    <lineage>
        <taxon>Eukaryota</taxon>
        <taxon>Metazoa</taxon>
        <taxon>Ecdysozoa</taxon>
        <taxon>Arthropoda</taxon>
        <taxon>Hexapoda</taxon>
        <taxon>Insecta</taxon>
        <taxon>Pterygota</taxon>
        <taxon>Neoptera</taxon>
        <taxon>Endopterygota</taxon>
        <taxon>Lepidoptera</taxon>
        <taxon>Glossata</taxon>
        <taxon>Ditrysia</taxon>
        <taxon>Noctuoidea</taxon>
        <taxon>Erebidae</taxon>
        <taxon>Arctiinae</taxon>
        <taxon>Arctia</taxon>
    </lineage>
</organism>
<gene>
    <name evidence="3" type="ORF">APLA_LOCUS2025</name>
</gene>
<evidence type="ECO:0000313" key="4">
    <source>
        <dbReference type="Proteomes" id="UP000494106"/>
    </source>
</evidence>
<feature type="region of interest" description="Disordered" evidence="1">
    <location>
        <begin position="1"/>
        <end position="23"/>
    </location>
</feature>
<dbReference type="Pfam" id="PF25298">
    <property type="entry name" value="Baculo_FP_2nd"/>
    <property type="match status" value="1"/>
</dbReference>
<dbReference type="OrthoDB" id="7479742at2759"/>